<dbReference type="SUPFAM" id="SSF52540">
    <property type="entry name" value="P-loop containing nucleoside triphosphate hydrolases"/>
    <property type="match status" value="1"/>
</dbReference>
<evidence type="ECO:0000259" key="5">
    <source>
        <dbReference type="PROSITE" id="PS51720"/>
    </source>
</evidence>
<comment type="similarity">
    <text evidence="1">Belongs to the TRAFAC class TrmE-Era-EngA-EngB-Septin-like GTPase superfamily. AIG1/Toc34/Toc159-like paraseptin GTPase family. IAN subfamily.</text>
</comment>
<sequence>MLGGMYSGKSSTGNTILGSGQFSNSTCVRRRGKVGTREVVLVEAPGWLKRSYVGLIPESVKQKVMQSVTLCAPGPHAVLLITQTDTTFTENKRRTLEELLKLLDESIWNHTMVLFTCGDWLGDWSIEEHIESEGESLQRLVEKCRNRYHVLNNQDNADRAQVTKLLDKIEEMVAENGTYSPAQGPKPPPGKVKRQCEDAEEHELLNVRTDRMACSQHDEDEKKKGGWTEWELLGAADSVPDDSLDEDMPTGTDTTKKRTFSDLRIHKAHSMQHSNPTMGGDDRSDAGSIYDSFMMSNTSNTNVLLTSMMSSLSSGIGSLRNTSTLGFRDLNDFMKRRKLEDDSNSSEVQEEDEIRPEKTKRLNDR</sequence>
<organism evidence="6 7">
    <name type="scientific">Pygocentrus nattereri</name>
    <name type="common">Red-bellied piranha</name>
    <dbReference type="NCBI Taxonomy" id="42514"/>
    <lineage>
        <taxon>Eukaryota</taxon>
        <taxon>Metazoa</taxon>
        <taxon>Chordata</taxon>
        <taxon>Craniata</taxon>
        <taxon>Vertebrata</taxon>
        <taxon>Euteleostomi</taxon>
        <taxon>Actinopterygii</taxon>
        <taxon>Neopterygii</taxon>
        <taxon>Teleostei</taxon>
        <taxon>Ostariophysi</taxon>
        <taxon>Characiformes</taxon>
        <taxon>Characoidei</taxon>
        <taxon>Pygocentrus</taxon>
    </lineage>
</organism>
<feature type="compositionally biased region" description="Basic and acidic residues" evidence="4">
    <location>
        <begin position="355"/>
        <end position="365"/>
    </location>
</feature>
<dbReference type="FunFam" id="3.40.50.300:FF:001809">
    <property type="entry name" value="Si:ch1073-365p7.2"/>
    <property type="match status" value="1"/>
</dbReference>
<protein>
    <recommendedName>
        <fullName evidence="5">AIG1-type G domain-containing protein</fullName>
    </recommendedName>
</protein>
<dbReference type="PANTHER" id="PTHR10903:SF107">
    <property type="entry name" value="GTPASE IMAP FAMILY MEMBER 4-LIKE-RELATED"/>
    <property type="match status" value="1"/>
</dbReference>
<dbReference type="GeneTree" id="ENSGT00940000162556"/>
<keyword evidence="2" id="KW-0547">Nucleotide-binding</keyword>
<dbReference type="PROSITE" id="PS51720">
    <property type="entry name" value="G_AIG1"/>
    <property type="match status" value="1"/>
</dbReference>
<dbReference type="PANTHER" id="PTHR10903">
    <property type="entry name" value="GTPASE, IMAP FAMILY MEMBER-RELATED"/>
    <property type="match status" value="1"/>
</dbReference>
<dbReference type="Ensembl" id="ENSPNAT00000009504.2">
    <property type="protein sequence ID" value="ENSPNAP00000024679.1"/>
    <property type="gene ID" value="ENSPNAG00000009342.2"/>
</dbReference>
<dbReference type="InterPro" id="IPR045058">
    <property type="entry name" value="GIMA/IAN/Toc"/>
</dbReference>
<dbReference type="AlphaFoldDB" id="A0A3B4DP09"/>
<evidence type="ECO:0000256" key="1">
    <source>
        <dbReference type="ARBA" id="ARBA00008535"/>
    </source>
</evidence>
<evidence type="ECO:0000313" key="7">
    <source>
        <dbReference type="Proteomes" id="UP001501920"/>
    </source>
</evidence>
<evidence type="ECO:0000313" key="6">
    <source>
        <dbReference type="Ensembl" id="ENSPNAP00000024679.1"/>
    </source>
</evidence>
<dbReference type="GO" id="GO:0005525">
    <property type="term" value="F:GTP binding"/>
    <property type="evidence" value="ECO:0007669"/>
    <property type="project" value="UniProtKB-KW"/>
</dbReference>
<dbReference type="InterPro" id="IPR006703">
    <property type="entry name" value="G_AIG1"/>
</dbReference>
<dbReference type="Pfam" id="PF04548">
    <property type="entry name" value="AIG1"/>
    <property type="match status" value="1"/>
</dbReference>
<accession>A0A3B4DP09</accession>
<evidence type="ECO:0000256" key="4">
    <source>
        <dbReference type="SAM" id="MobiDB-lite"/>
    </source>
</evidence>
<keyword evidence="3" id="KW-0342">GTP-binding</keyword>
<reference evidence="6" key="2">
    <citation type="submission" date="2025-08" db="UniProtKB">
        <authorList>
            <consortium name="Ensembl"/>
        </authorList>
    </citation>
    <scope>IDENTIFICATION</scope>
</reference>
<feature type="compositionally biased region" description="Acidic residues" evidence="4">
    <location>
        <begin position="342"/>
        <end position="354"/>
    </location>
</feature>
<name>A0A3B4DP09_PYGNA</name>
<dbReference type="Proteomes" id="UP001501920">
    <property type="component" value="Chromosome 29"/>
</dbReference>
<dbReference type="InterPro" id="IPR027417">
    <property type="entry name" value="P-loop_NTPase"/>
</dbReference>
<proteinExistence type="inferred from homology"/>
<feature type="domain" description="AIG1-type G" evidence="5">
    <location>
        <begin position="1"/>
        <end position="188"/>
    </location>
</feature>
<reference evidence="6 7" key="1">
    <citation type="submission" date="2020-10" db="EMBL/GenBank/DDBJ databases">
        <title>Pygocentrus nattereri (red-bellied piranha) genome, fPygNat1, primary haplotype.</title>
        <authorList>
            <person name="Myers G."/>
            <person name="Meyer A."/>
            <person name="Karagic N."/>
            <person name="Pippel M."/>
            <person name="Winkler S."/>
            <person name="Tracey A."/>
            <person name="Wood J."/>
            <person name="Formenti G."/>
            <person name="Howe K."/>
            <person name="Fedrigo O."/>
            <person name="Jarvis E.D."/>
        </authorList>
    </citation>
    <scope>NUCLEOTIDE SEQUENCE [LARGE SCALE GENOMIC DNA]</scope>
</reference>
<keyword evidence="7" id="KW-1185">Reference proteome</keyword>
<feature type="region of interest" description="Disordered" evidence="4">
    <location>
        <begin position="334"/>
        <end position="365"/>
    </location>
</feature>
<evidence type="ECO:0000256" key="2">
    <source>
        <dbReference type="ARBA" id="ARBA00022741"/>
    </source>
</evidence>
<reference evidence="6" key="3">
    <citation type="submission" date="2025-09" db="UniProtKB">
        <authorList>
            <consortium name="Ensembl"/>
        </authorList>
    </citation>
    <scope>IDENTIFICATION</scope>
</reference>
<evidence type="ECO:0000256" key="3">
    <source>
        <dbReference type="ARBA" id="ARBA00023134"/>
    </source>
</evidence>
<dbReference type="Gene3D" id="3.40.50.300">
    <property type="entry name" value="P-loop containing nucleotide triphosphate hydrolases"/>
    <property type="match status" value="1"/>
</dbReference>
<dbReference type="STRING" id="42514.ENSPNAP00000024679"/>